<dbReference type="Gene3D" id="3.30.70.3490">
    <property type="match status" value="1"/>
</dbReference>
<gene>
    <name evidence="1" type="ORF">VSP0166_LOCUS17145</name>
</gene>
<dbReference type="GO" id="GO:0005829">
    <property type="term" value="C:cytosol"/>
    <property type="evidence" value="ECO:0007669"/>
    <property type="project" value="TreeGrafter"/>
</dbReference>
<accession>A0A7S4MSZ4</accession>
<dbReference type="GO" id="GO:0032934">
    <property type="term" value="F:sterol binding"/>
    <property type="evidence" value="ECO:0007669"/>
    <property type="project" value="TreeGrafter"/>
</dbReference>
<protein>
    <recommendedName>
        <fullName evidence="2">Oxysterol-binding protein</fullName>
    </recommendedName>
</protein>
<evidence type="ECO:0008006" key="2">
    <source>
        <dbReference type="Google" id="ProtNLM"/>
    </source>
</evidence>
<dbReference type="Gene3D" id="2.40.160.120">
    <property type="match status" value="1"/>
</dbReference>
<evidence type="ECO:0000313" key="1">
    <source>
        <dbReference type="EMBL" id="CAE2239909.1"/>
    </source>
</evidence>
<dbReference type="Pfam" id="PF01237">
    <property type="entry name" value="Oxysterol_BP"/>
    <property type="match status" value="2"/>
</dbReference>
<dbReference type="SUPFAM" id="SSF144000">
    <property type="entry name" value="Oxysterol-binding protein-like"/>
    <property type="match status" value="1"/>
</dbReference>
<dbReference type="InterPro" id="IPR000648">
    <property type="entry name" value="Oxysterol-bd"/>
</dbReference>
<dbReference type="PANTHER" id="PTHR10972">
    <property type="entry name" value="OXYSTEROL-BINDING PROTEIN-RELATED"/>
    <property type="match status" value="1"/>
</dbReference>
<organism evidence="1">
    <name type="scientific">Vannella robusta</name>
    <dbReference type="NCBI Taxonomy" id="1487602"/>
    <lineage>
        <taxon>Eukaryota</taxon>
        <taxon>Amoebozoa</taxon>
        <taxon>Discosea</taxon>
        <taxon>Flabellinia</taxon>
        <taxon>Vannellidae</taxon>
        <taxon>Vannella</taxon>
    </lineage>
</organism>
<dbReference type="PANTHER" id="PTHR10972:SF152">
    <property type="entry name" value="OXYSTEROL-BINDING PROTEIN 7"/>
    <property type="match status" value="1"/>
</dbReference>
<dbReference type="EMBL" id="HBKP01024595">
    <property type="protein sequence ID" value="CAE2239909.1"/>
    <property type="molecule type" value="Transcribed_RNA"/>
</dbReference>
<dbReference type="GO" id="GO:0016020">
    <property type="term" value="C:membrane"/>
    <property type="evidence" value="ECO:0007669"/>
    <property type="project" value="TreeGrafter"/>
</dbReference>
<sequence>MAEEKTTSFANIHGEDWEVKEISVYGAAKAFIRQLSVGMDLTHVSIPAIFLLPYSILEFVAVRMTSAFHLLLDLPKEKDPRKRLEGVLQYALGSSKPEDLTLNHKPSNSVLGEVHKARCDHGDGTHSYVMCEQVVHHPPTSAFDVHNPAHGVRVAGNMLFGVLFHSNSVTVEIKGGIKVYLTLPDGSEEVYLLEEGIPDMFIKNVLLGTKYVYWTGHLTVKCPSTGYMAQMVYGFKDNKNTVNGIIWNANDKVEKKEPPKPEKSPGWASRWAKATVSAAKATAKFSTGWIYDYEGEDAWLNNLKLPFEPELVQARFGGVCGDENYVYPGPLRKKDEPVDPNPEKYLLVNARQVHSEECSVYPSPDKLQPNSSIAIWRPVGEALVAGDIEQADIKKTEVEEEQRAIRKNREEEFVPEYFELDSDDGWEFWHIKDRKWYETDSFGLCAE</sequence>
<name>A0A7S4MSZ4_9EUKA</name>
<reference evidence="1" key="1">
    <citation type="submission" date="2021-01" db="EMBL/GenBank/DDBJ databases">
        <authorList>
            <person name="Corre E."/>
            <person name="Pelletier E."/>
            <person name="Niang G."/>
            <person name="Scheremetjew M."/>
            <person name="Finn R."/>
            <person name="Kale V."/>
            <person name="Holt S."/>
            <person name="Cochrane G."/>
            <person name="Meng A."/>
            <person name="Brown T."/>
            <person name="Cohen L."/>
        </authorList>
    </citation>
    <scope>NUCLEOTIDE SEQUENCE</scope>
    <source>
        <strain evidence="1">DIVA3 518/3/11/1/6</strain>
    </source>
</reference>
<proteinExistence type="predicted"/>
<dbReference type="InterPro" id="IPR037239">
    <property type="entry name" value="OSBP_sf"/>
</dbReference>
<dbReference type="AlphaFoldDB" id="A0A7S4MSZ4"/>